<keyword evidence="3" id="KW-1185">Reference proteome</keyword>
<dbReference type="RefSeq" id="XP_010763839.1">
    <property type="nucleotide sequence ID" value="XM_010765537.1"/>
</dbReference>
<reference evidence="2 3" key="1">
    <citation type="journal article" date="2011" name="PLoS Genet.">
        <title>Comparative genomic analysis of human fungal pathogens causing paracoccidioidomycosis.</title>
        <authorList>
            <person name="Desjardins C.A."/>
            <person name="Champion M.D."/>
            <person name="Holder J.W."/>
            <person name="Muszewska A."/>
            <person name="Goldberg J."/>
            <person name="Bailao A.M."/>
            <person name="Brigido M.M."/>
            <person name="Ferreira M.E."/>
            <person name="Garcia A.M."/>
            <person name="Grynberg M."/>
            <person name="Gujja S."/>
            <person name="Heiman D.I."/>
            <person name="Henn M.R."/>
            <person name="Kodira C.D."/>
            <person name="Leon-Narvaez H."/>
            <person name="Longo L.V."/>
            <person name="Ma L.J."/>
            <person name="Malavazi I."/>
            <person name="Matsuo A.L."/>
            <person name="Morais F.V."/>
            <person name="Pereira M."/>
            <person name="Rodriguez-Brito S."/>
            <person name="Sakthikumar S."/>
            <person name="Salem-Izacc S.M."/>
            <person name="Sykes S.M."/>
            <person name="Teixeira M.M."/>
            <person name="Vallejo M.C."/>
            <person name="Walter M.E."/>
            <person name="Yandava C."/>
            <person name="Young S."/>
            <person name="Zeng Q."/>
            <person name="Zucker J."/>
            <person name="Felipe M.S."/>
            <person name="Goldman G.H."/>
            <person name="Haas B.J."/>
            <person name="McEwen J.G."/>
            <person name="Nino-Vega G."/>
            <person name="Puccia R."/>
            <person name="San-Blas G."/>
            <person name="Soares C.M."/>
            <person name="Birren B.W."/>
            <person name="Cuomo C.A."/>
        </authorList>
    </citation>
    <scope>NUCLEOTIDE SEQUENCE [LARGE SCALE GENOMIC DNA]</scope>
    <source>
        <strain evidence="2 3">Pb18</strain>
    </source>
</reference>
<dbReference type="GeneID" id="22588364"/>
<dbReference type="KEGG" id="pbn:PADG_12467"/>
<feature type="region of interest" description="Disordered" evidence="1">
    <location>
        <begin position="87"/>
        <end position="117"/>
    </location>
</feature>
<feature type="compositionally biased region" description="Pro residues" evidence="1">
    <location>
        <begin position="60"/>
        <end position="73"/>
    </location>
</feature>
<protein>
    <submittedName>
        <fullName evidence="2">Uncharacterized protein</fullName>
    </submittedName>
</protein>
<name>A0A0A0HTW2_PARBD</name>
<gene>
    <name evidence="2" type="ORF">PADG_12467</name>
</gene>
<evidence type="ECO:0000313" key="2">
    <source>
        <dbReference type="EMBL" id="KGM91446.1"/>
    </source>
</evidence>
<feature type="compositionally biased region" description="Pro residues" evidence="1">
    <location>
        <begin position="94"/>
        <end position="117"/>
    </location>
</feature>
<accession>A0A0A0HTW2</accession>
<feature type="region of interest" description="Disordered" evidence="1">
    <location>
        <begin position="51"/>
        <end position="74"/>
    </location>
</feature>
<dbReference type="HOGENOM" id="CLU_2097574_0_0_1"/>
<sequence length="117" mass="12694">MDSGEVGTTRAKDAIIPQANFQVQPGLFREIPPAVELSAYDIVRISSRPLSQPNQLSLGHPPPRTPQPTPPIKPILQLVPSPILRLSNLANKPHQPPSPFPLPLPLPLPTPPYTSRA</sequence>
<dbReference type="AlphaFoldDB" id="A0A0A0HTW2"/>
<dbReference type="EMBL" id="KN275974">
    <property type="protein sequence ID" value="KGM91446.1"/>
    <property type="molecule type" value="Genomic_DNA"/>
</dbReference>
<evidence type="ECO:0000313" key="3">
    <source>
        <dbReference type="Proteomes" id="UP000001628"/>
    </source>
</evidence>
<proteinExistence type="predicted"/>
<organism evidence="2 3">
    <name type="scientific">Paracoccidioides brasiliensis (strain Pb18)</name>
    <dbReference type="NCBI Taxonomy" id="502780"/>
    <lineage>
        <taxon>Eukaryota</taxon>
        <taxon>Fungi</taxon>
        <taxon>Dikarya</taxon>
        <taxon>Ascomycota</taxon>
        <taxon>Pezizomycotina</taxon>
        <taxon>Eurotiomycetes</taxon>
        <taxon>Eurotiomycetidae</taxon>
        <taxon>Onygenales</taxon>
        <taxon>Ajellomycetaceae</taxon>
        <taxon>Paracoccidioides</taxon>
    </lineage>
</organism>
<evidence type="ECO:0000256" key="1">
    <source>
        <dbReference type="SAM" id="MobiDB-lite"/>
    </source>
</evidence>
<dbReference type="VEuPathDB" id="FungiDB:PADG_12467"/>
<dbReference type="InParanoid" id="A0A0A0HTW2"/>
<dbReference type="Proteomes" id="UP000001628">
    <property type="component" value="Unassembled WGS sequence"/>
</dbReference>